<keyword evidence="4" id="KW-0479">Metal-binding</keyword>
<evidence type="ECO:0000256" key="4">
    <source>
        <dbReference type="ARBA" id="ARBA00022723"/>
    </source>
</evidence>
<feature type="chain" id="PRO_5002168762" description="lytic cellulose monooxygenase (C4-dehydrogenating)" evidence="16">
    <location>
        <begin position="20"/>
        <end position="234"/>
    </location>
</feature>
<dbReference type="GO" id="GO:0030245">
    <property type="term" value="P:cellulose catabolic process"/>
    <property type="evidence" value="ECO:0007669"/>
    <property type="project" value="UniProtKB-KW"/>
</dbReference>
<feature type="signal peptide" evidence="16">
    <location>
        <begin position="1"/>
        <end position="19"/>
    </location>
</feature>
<protein>
    <recommendedName>
        <fullName evidence="15">lytic cellulose monooxygenase (C4-dehydrogenating)</fullName>
        <ecNumber evidence="15">1.14.99.56</ecNumber>
    </recommendedName>
</protein>
<evidence type="ECO:0000259" key="17">
    <source>
        <dbReference type="Pfam" id="PF03443"/>
    </source>
</evidence>
<keyword evidence="11" id="KW-0119">Carbohydrate metabolism</keyword>
<keyword evidence="3" id="KW-0964">Secreted</keyword>
<evidence type="ECO:0000256" key="6">
    <source>
        <dbReference type="ARBA" id="ARBA00023001"/>
    </source>
</evidence>
<dbReference type="EC" id="1.14.99.56" evidence="15"/>
<dbReference type="GO" id="GO:0005576">
    <property type="term" value="C:extracellular region"/>
    <property type="evidence" value="ECO:0007669"/>
    <property type="project" value="UniProtKB-SubCell"/>
</dbReference>
<evidence type="ECO:0000313" key="19">
    <source>
        <dbReference type="Proteomes" id="UP000054248"/>
    </source>
</evidence>
<accession>A0A0C3QQ62</accession>
<comment type="catalytic activity">
    <reaction evidence="14">
        <text>[(1-&gt;4)-beta-D-glucosyl]n+m + reduced acceptor + O2 = 4-dehydro-beta-D-glucosyl-[(1-&gt;4)-beta-D-glucosyl]n-1 + [(1-&gt;4)-beta-D-glucosyl]m + acceptor + H2O.</text>
        <dbReference type="EC" id="1.14.99.56"/>
    </reaction>
</comment>
<keyword evidence="12" id="KW-0624">Polysaccharide degradation</keyword>
<dbReference type="PANTHER" id="PTHR33353">
    <property type="entry name" value="PUTATIVE (AFU_ORTHOLOGUE AFUA_1G12560)-RELATED"/>
    <property type="match status" value="1"/>
</dbReference>
<evidence type="ECO:0000256" key="9">
    <source>
        <dbReference type="ARBA" id="ARBA00023033"/>
    </source>
</evidence>
<dbReference type="STRING" id="1051891.A0A0C3QQ62"/>
<dbReference type="OrthoDB" id="3496539at2759"/>
<keyword evidence="7" id="KW-0560">Oxidoreductase</keyword>
<keyword evidence="5 16" id="KW-0732">Signal</keyword>
<evidence type="ECO:0000256" key="15">
    <source>
        <dbReference type="ARBA" id="ARBA00047174"/>
    </source>
</evidence>
<name>A0A0C3QQ62_9AGAM</name>
<dbReference type="InterPro" id="IPR049892">
    <property type="entry name" value="AA9"/>
</dbReference>
<keyword evidence="8" id="KW-0186">Copper</keyword>
<dbReference type="HOGENOM" id="CLU_031730_4_2_1"/>
<dbReference type="AlphaFoldDB" id="A0A0C3QQ62"/>
<proteinExistence type="inferred from homology"/>
<dbReference type="EMBL" id="KN822980">
    <property type="protein sequence ID" value="KIO29624.1"/>
    <property type="molecule type" value="Genomic_DNA"/>
</dbReference>
<sequence length="234" mass="24849">MKLLFSTALAACAAQLASAHYTFGNFIVNGTTTAEWQYVRMTDNHYDNGPVTNVNSPLMKCYETTTAGQTSTATVVAGSTVGFKASNTMGHPGYFDVYMSAASPTAATESAGSGKTWFKIWEWAPKWSKTTGLVFDSANIQQFTFTIPKNTPNGQYLLRGEQIALHLSGTYGGAQLYIACAQINVVGGGSGKPGPLTSFPGAYTGYEPGILINIYNLPANYTGWTSPGTAVWSG</sequence>
<keyword evidence="6" id="KW-0136">Cellulose degradation</keyword>
<evidence type="ECO:0000313" key="18">
    <source>
        <dbReference type="EMBL" id="KIO29624.1"/>
    </source>
</evidence>
<comment type="similarity">
    <text evidence="13">Belongs to the polysaccharide monooxygenase AA9 family.</text>
</comment>
<dbReference type="PANTHER" id="PTHR33353:SF10">
    <property type="entry name" value="ENDO-BETA-1,4-GLUCANASE D"/>
    <property type="match status" value="1"/>
</dbReference>
<evidence type="ECO:0000256" key="2">
    <source>
        <dbReference type="ARBA" id="ARBA00004613"/>
    </source>
</evidence>
<evidence type="ECO:0000256" key="16">
    <source>
        <dbReference type="SAM" id="SignalP"/>
    </source>
</evidence>
<dbReference type="Gene3D" id="2.70.50.70">
    <property type="match status" value="1"/>
</dbReference>
<evidence type="ECO:0000256" key="5">
    <source>
        <dbReference type="ARBA" id="ARBA00022729"/>
    </source>
</evidence>
<dbReference type="CDD" id="cd21175">
    <property type="entry name" value="LPMO_AA9"/>
    <property type="match status" value="1"/>
</dbReference>
<evidence type="ECO:0000256" key="8">
    <source>
        <dbReference type="ARBA" id="ARBA00023008"/>
    </source>
</evidence>
<evidence type="ECO:0000256" key="13">
    <source>
        <dbReference type="ARBA" id="ARBA00044502"/>
    </source>
</evidence>
<evidence type="ECO:0000256" key="7">
    <source>
        <dbReference type="ARBA" id="ARBA00023002"/>
    </source>
</evidence>
<evidence type="ECO:0000256" key="12">
    <source>
        <dbReference type="ARBA" id="ARBA00023326"/>
    </source>
</evidence>
<dbReference type="GO" id="GO:0004497">
    <property type="term" value="F:monooxygenase activity"/>
    <property type="evidence" value="ECO:0007669"/>
    <property type="project" value="UniProtKB-KW"/>
</dbReference>
<keyword evidence="10" id="KW-1015">Disulfide bond</keyword>
<evidence type="ECO:0000256" key="3">
    <source>
        <dbReference type="ARBA" id="ARBA00022525"/>
    </source>
</evidence>
<comment type="subcellular location">
    <subcellularLocation>
        <location evidence="2">Secreted</location>
    </subcellularLocation>
</comment>
<reference evidence="18 19" key="1">
    <citation type="submission" date="2014-04" db="EMBL/GenBank/DDBJ databases">
        <authorList>
            <consortium name="DOE Joint Genome Institute"/>
            <person name="Kuo A."/>
            <person name="Girlanda M."/>
            <person name="Perotto S."/>
            <person name="Kohler A."/>
            <person name="Nagy L.G."/>
            <person name="Floudas D."/>
            <person name="Copeland A."/>
            <person name="Barry K.W."/>
            <person name="Cichocki N."/>
            <person name="Veneault-Fourrey C."/>
            <person name="LaButti K."/>
            <person name="Lindquist E.A."/>
            <person name="Lipzen A."/>
            <person name="Lundell T."/>
            <person name="Morin E."/>
            <person name="Murat C."/>
            <person name="Sun H."/>
            <person name="Tunlid A."/>
            <person name="Henrissat B."/>
            <person name="Grigoriev I.V."/>
            <person name="Hibbett D.S."/>
            <person name="Martin F."/>
            <person name="Nordberg H.P."/>
            <person name="Cantor M.N."/>
            <person name="Hua S.X."/>
        </authorList>
    </citation>
    <scope>NUCLEOTIDE SEQUENCE [LARGE SCALE GENOMIC DNA]</scope>
    <source>
        <strain evidence="18 19">MUT 4182</strain>
    </source>
</reference>
<dbReference type="Pfam" id="PF03443">
    <property type="entry name" value="AA9"/>
    <property type="match status" value="1"/>
</dbReference>
<keyword evidence="19" id="KW-1185">Reference proteome</keyword>
<comment type="cofactor">
    <cofactor evidence="1">
        <name>Cu(2+)</name>
        <dbReference type="ChEBI" id="CHEBI:29036"/>
    </cofactor>
</comment>
<dbReference type="GO" id="GO:0046872">
    <property type="term" value="F:metal ion binding"/>
    <property type="evidence" value="ECO:0007669"/>
    <property type="project" value="UniProtKB-KW"/>
</dbReference>
<evidence type="ECO:0000256" key="1">
    <source>
        <dbReference type="ARBA" id="ARBA00001973"/>
    </source>
</evidence>
<reference evidence="19" key="2">
    <citation type="submission" date="2015-01" db="EMBL/GenBank/DDBJ databases">
        <title>Evolutionary Origins and Diversification of the Mycorrhizal Mutualists.</title>
        <authorList>
            <consortium name="DOE Joint Genome Institute"/>
            <consortium name="Mycorrhizal Genomics Consortium"/>
            <person name="Kohler A."/>
            <person name="Kuo A."/>
            <person name="Nagy L.G."/>
            <person name="Floudas D."/>
            <person name="Copeland A."/>
            <person name="Barry K.W."/>
            <person name="Cichocki N."/>
            <person name="Veneault-Fourrey C."/>
            <person name="LaButti K."/>
            <person name="Lindquist E.A."/>
            <person name="Lipzen A."/>
            <person name="Lundell T."/>
            <person name="Morin E."/>
            <person name="Murat C."/>
            <person name="Riley R."/>
            <person name="Ohm R."/>
            <person name="Sun H."/>
            <person name="Tunlid A."/>
            <person name="Henrissat B."/>
            <person name="Grigoriev I.V."/>
            <person name="Hibbett D.S."/>
            <person name="Martin F."/>
        </authorList>
    </citation>
    <scope>NUCLEOTIDE SEQUENCE [LARGE SCALE GENOMIC DNA]</scope>
    <source>
        <strain evidence="19">MUT 4182</strain>
    </source>
</reference>
<organism evidence="18 19">
    <name type="scientific">Tulasnella calospora MUT 4182</name>
    <dbReference type="NCBI Taxonomy" id="1051891"/>
    <lineage>
        <taxon>Eukaryota</taxon>
        <taxon>Fungi</taxon>
        <taxon>Dikarya</taxon>
        <taxon>Basidiomycota</taxon>
        <taxon>Agaricomycotina</taxon>
        <taxon>Agaricomycetes</taxon>
        <taxon>Cantharellales</taxon>
        <taxon>Tulasnellaceae</taxon>
        <taxon>Tulasnella</taxon>
    </lineage>
</organism>
<keyword evidence="9" id="KW-0503">Monooxygenase</keyword>
<dbReference type="Proteomes" id="UP000054248">
    <property type="component" value="Unassembled WGS sequence"/>
</dbReference>
<feature type="domain" description="Auxiliary Activity family 9 catalytic" evidence="17">
    <location>
        <begin position="20"/>
        <end position="217"/>
    </location>
</feature>
<evidence type="ECO:0000256" key="10">
    <source>
        <dbReference type="ARBA" id="ARBA00023157"/>
    </source>
</evidence>
<gene>
    <name evidence="18" type="ORF">M407DRAFT_226770</name>
</gene>
<evidence type="ECO:0000256" key="11">
    <source>
        <dbReference type="ARBA" id="ARBA00023277"/>
    </source>
</evidence>
<dbReference type="InterPro" id="IPR005103">
    <property type="entry name" value="AA9_LPMO"/>
</dbReference>
<evidence type="ECO:0000256" key="14">
    <source>
        <dbReference type="ARBA" id="ARBA00045077"/>
    </source>
</evidence>